<feature type="compositionally biased region" description="Basic residues" evidence="1">
    <location>
        <begin position="1"/>
        <end position="10"/>
    </location>
</feature>
<feature type="compositionally biased region" description="Basic and acidic residues" evidence="1">
    <location>
        <begin position="32"/>
        <end position="43"/>
    </location>
</feature>
<reference evidence="2 3" key="1">
    <citation type="submission" date="2016-05" db="EMBL/GenBank/DDBJ databases">
        <title>Genome sequencing reveals origins of a unique bacterial endosymbiosis in the earliest lineages of terrestrial Fungi.</title>
        <authorList>
            <consortium name="DOE Joint Genome Institute"/>
            <person name="Uehling J."/>
            <person name="Gryganskyi A."/>
            <person name="Hameed K."/>
            <person name="Tschaplinski T."/>
            <person name="Misztal P."/>
            <person name="Wu S."/>
            <person name="Desiro A."/>
            <person name="Vande Pol N."/>
            <person name="Du Z.-Y."/>
            <person name="Zienkiewicz A."/>
            <person name="Zienkiewicz K."/>
            <person name="Morin E."/>
            <person name="Tisserant E."/>
            <person name="Splivallo R."/>
            <person name="Hainaut M."/>
            <person name="Henrissat B."/>
            <person name="Ohm R."/>
            <person name="Kuo A."/>
            <person name="Yan J."/>
            <person name="Lipzen A."/>
            <person name="Nolan M."/>
            <person name="Labutti K."/>
            <person name="Barry K."/>
            <person name="Goldstein A."/>
            <person name="Labbe J."/>
            <person name="Schadt C."/>
            <person name="Tuskan G."/>
            <person name="Grigoriev I."/>
            <person name="Martin F."/>
            <person name="Vilgalys R."/>
            <person name="Bonito G."/>
        </authorList>
    </citation>
    <scope>NUCLEOTIDE SEQUENCE [LARGE SCALE GENOMIC DNA]</scope>
    <source>
        <strain evidence="2 3">AG-77</strain>
    </source>
</reference>
<dbReference type="PANTHER" id="PTHR12398:SF20">
    <property type="entry name" value="PROTEIN PHOSPHATASE 1 REGULATORY INHIBITOR SUBUNIT 2"/>
    <property type="match status" value="1"/>
</dbReference>
<evidence type="ECO:0008006" key="4">
    <source>
        <dbReference type="Google" id="ProtNLM"/>
    </source>
</evidence>
<feature type="compositionally biased region" description="Basic and acidic residues" evidence="1">
    <location>
        <begin position="206"/>
        <end position="215"/>
    </location>
</feature>
<dbReference type="PANTHER" id="PTHR12398">
    <property type="entry name" value="PROTEIN PHOSPHATASE INHIBITOR"/>
    <property type="match status" value="1"/>
</dbReference>
<gene>
    <name evidence="2" type="ORF">K457DRAFT_129149</name>
</gene>
<dbReference type="GO" id="GO:0004864">
    <property type="term" value="F:protein phosphatase inhibitor activity"/>
    <property type="evidence" value="ECO:0007669"/>
    <property type="project" value="InterPro"/>
</dbReference>
<dbReference type="InterPro" id="IPR007062">
    <property type="entry name" value="PPI-2"/>
</dbReference>
<dbReference type="AlphaFoldDB" id="A0A197JJD0"/>
<feature type="compositionally biased region" description="Basic and acidic residues" evidence="1">
    <location>
        <begin position="139"/>
        <end position="155"/>
    </location>
</feature>
<dbReference type="OrthoDB" id="551302at2759"/>
<name>A0A197JJD0_9FUNG</name>
<feature type="region of interest" description="Disordered" evidence="1">
    <location>
        <begin position="171"/>
        <end position="215"/>
    </location>
</feature>
<feature type="region of interest" description="Disordered" evidence="1">
    <location>
        <begin position="88"/>
        <end position="155"/>
    </location>
</feature>
<feature type="compositionally biased region" description="Acidic residues" evidence="1">
    <location>
        <begin position="113"/>
        <end position="138"/>
    </location>
</feature>
<dbReference type="Gene3D" id="6.10.250.1050">
    <property type="match status" value="1"/>
</dbReference>
<evidence type="ECO:0000313" key="3">
    <source>
        <dbReference type="Proteomes" id="UP000078512"/>
    </source>
</evidence>
<organism evidence="2 3">
    <name type="scientific">Linnemannia elongata AG-77</name>
    <dbReference type="NCBI Taxonomy" id="1314771"/>
    <lineage>
        <taxon>Eukaryota</taxon>
        <taxon>Fungi</taxon>
        <taxon>Fungi incertae sedis</taxon>
        <taxon>Mucoromycota</taxon>
        <taxon>Mortierellomycotina</taxon>
        <taxon>Mortierellomycetes</taxon>
        <taxon>Mortierellales</taxon>
        <taxon>Mortierellaceae</taxon>
        <taxon>Linnemannia</taxon>
    </lineage>
</organism>
<dbReference type="GO" id="GO:0009966">
    <property type="term" value="P:regulation of signal transduction"/>
    <property type="evidence" value="ECO:0007669"/>
    <property type="project" value="InterPro"/>
</dbReference>
<sequence>MSHSPPHVRHSPVLSAQPTKGILKRPAAQQGQEERAPRLKWDEENLTITEAQKDSTMKIDEPKTPYVHYDHELDKIIDLDDESFSLDGKKKKHAALAHTPPVPSFMEGLKDEREDEDGDNDDEEDPDEWDSEEEDDDEPPSKKIDHDKFAKMRAEHYHMKQALQLGHKLAEEELNALDSPPTSAGPVPPLPSFALKSNQAIKGKQSNKDSDVHMS</sequence>
<dbReference type="Proteomes" id="UP000078512">
    <property type="component" value="Unassembled WGS sequence"/>
</dbReference>
<keyword evidence="3" id="KW-1185">Reference proteome</keyword>
<feature type="compositionally biased region" description="Basic and acidic residues" evidence="1">
    <location>
        <begin position="51"/>
        <end position="63"/>
    </location>
</feature>
<accession>A0A197JJD0</accession>
<proteinExistence type="predicted"/>
<feature type="region of interest" description="Disordered" evidence="1">
    <location>
        <begin position="1"/>
        <end position="63"/>
    </location>
</feature>
<evidence type="ECO:0000256" key="1">
    <source>
        <dbReference type="SAM" id="MobiDB-lite"/>
    </source>
</evidence>
<evidence type="ECO:0000313" key="2">
    <source>
        <dbReference type="EMBL" id="OAQ25312.1"/>
    </source>
</evidence>
<dbReference type="STRING" id="1314771.A0A197JJD0"/>
<dbReference type="EMBL" id="KV442080">
    <property type="protein sequence ID" value="OAQ25312.1"/>
    <property type="molecule type" value="Genomic_DNA"/>
</dbReference>
<protein>
    <recommendedName>
        <fullName evidence="4">Protein phosphatase inhibitor 2</fullName>
    </recommendedName>
</protein>
<dbReference type="Pfam" id="PF04979">
    <property type="entry name" value="IPP-2"/>
    <property type="match status" value="1"/>
</dbReference>